<dbReference type="Proteomes" id="UP001630127">
    <property type="component" value="Unassembled WGS sequence"/>
</dbReference>
<gene>
    <name evidence="1" type="ORF">ACH5RR_037290</name>
</gene>
<proteinExistence type="predicted"/>
<name>A0ABD2Y800_9GENT</name>
<evidence type="ECO:0000313" key="2">
    <source>
        <dbReference type="Proteomes" id="UP001630127"/>
    </source>
</evidence>
<protein>
    <submittedName>
        <fullName evidence="1">Uncharacterized protein</fullName>
    </submittedName>
</protein>
<reference evidence="1 2" key="1">
    <citation type="submission" date="2024-11" db="EMBL/GenBank/DDBJ databases">
        <title>A near-complete genome assembly of Cinchona calisaya.</title>
        <authorList>
            <person name="Lian D.C."/>
            <person name="Zhao X.W."/>
            <person name="Wei L."/>
        </authorList>
    </citation>
    <scope>NUCLEOTIDE SEQUENCE [LARGE SCALE GENOMIC DNA]</scope>
    <source>
        <tissue evidence="1">Nenye</tissue>
    </source>
</reference>
<evidence type="ECO:0000313" key="1">
    <source>
        <dbReference type="EMBL" id="KAL3502841.1"/>
    </source>
</evidence>
<dbReference type="AlphaFoldDB" id="A0ABD2Y800"/>
<organism evidence="1 2">
    <name type="scientific">Cinchona calisaya</name>
    <dbReference type="NCBI Taxonomy" id="153742"/>
    <lineage>
        <taxon>Eukaryota</taxon>
        <taxon>Viridiplantae</taxon>
        <taxon>Streptophyta</taxon>
        <taxon>Embryophyta</taxon>
        <taxon>Tracheophyta</taxon>
        <taxon>Spermatophyta</taxon>
        <taxon>Magnoliopsida</taxon>
        <taxon>eudicotyledons</taxon>
        <taxon>Gunneridae</taxon>
        <taxon>Pentapetalae</taxon>
        <taxon>asterids</taxon>
        <taxon>lamiids</taxon>
        <taxon>Gentianales</taxon>
        <taxon>Rubiaceae</taxon>
        <taxon>Cinchonoideae</taxon>
        <taxon>Cinchoneae</taxon>
        <taxon>Cinchona</taxon>
    </lineage>
</organism>
<dbReference type="EMBL" id="JBJUIK010000015">
    <property type="protein sequence ID" value="KAL3502841.1"/>
    <property type="molecule type" value="Genomic_DNA"/>
</dbReference>
<keyword evidence="2" id="KW-1185">Reference proteome</keyword>
<accession>A0ABD2Y800</accession>
<comment type="caution">
    <text evidence="1">The sequence shown here is derived from an EMBL/GenBank/DDBJ whole genome shotgun (WGS) entry which is preliminary data.</text>
</comment>
<sequence length="97" mass="10926">MIATGYYPTCKDMYDAALQAKMDLIQRDSEFKQNQNRHVTTQIAKLLGPPHTTFKRRGTSFSSTYIANKSKTCDHCYRVHLGGRVELASVVDSLGIK</sequence>